<reference evidence="2 3" key="1">
    <citation type="submission" date="2016-10" db="EMBL/GenBank/DDBJ databases">
        <authorList>
            <person name="de Groot N.N."/>
        </authorList>
    </citation>
    <scope>NUCLEOTIDE SEQUENCE [LARGE SCALE GENOMIC DNA]</scope>
    <source>
        <strain evidence="2 3">ATCC 35022</strain>
    </source>
</reference>
<evidence type="ECO:0000313" key="3">
    <source>
        <dbReference type="Proteomes" id="UP000199071"/>
    </source>
</evidence>
<protein>
    <submittedName>
        <fullName evidence="2">Uncharacterized protein</fullName>
    </submittedName>
</protein>
<dbReference type="Proteomes" id="UP000199071">
    <property type="component" value="Unassembled WGS sequence"/>
</dbReference>
<sequence length="87" mass="8687">MKASVIAAISTAAILFGVASAAAGDGPLIGRSGGIWGAGTPDIRLLTPTGYESRENSSQFRCTPSRAPAGASSDGPEIVRVCAPGNR</sequence>
<proteinExistence type="predicted"/>
<organism evidence="2 3">
    <name type="scientific">Bauldia litoralis</name>
    <dbReference type="NCBI Taxonomy" id="665467"/>
    <lineage>
        <taxon>Bacteria</taxon>
        <taxon>Pseudomonadati</taxon>
        <taxon>Pseudomonadota</taxon>
        <taxon>Alphaproteobacteria</taxon>
        <taxon>Hyphomicrobiales</taxon>
        <taxon>Kaistiaceae</taxon>
        <taxon>Bauldia</taxon>
    </lineage>
</organism>
<evidence type="ECO:0000313" key="2">
    <source>
        <dbReference type="EMBL" id="SDB08298.1"/>
    </source>
</evidence>
<dbReference type="EMBL" id="FMXQ01000001">
    <property type="protein sequence ID" value="SDB08298.1"/>
    <property type="molecule type" value="Genomic_DNA"/>
</dbReference>
<accession>A0A1G6AIT7</accession>
<dbReference type="AlphaFoldDB" id="A0A1G6AIT7"/>
<gene>
    <name evidence="2" type="ORF">SAMN02982931_00699</name>
</gene>
<feature type="region of interest" description="Disordered" evidence="1">
    <location>
        <begin position="54"/>
        <end position="87"/>
    </location>
</feature>
<name>A0A1G6AIT7_9HYPH</name>
<evidence type="ECO:0000256" key="1">
    <source>
        <dbReference type="SAM" id="MobiDB-lite"/>
    </source>
</evidence>
<keyword evidence="3" id="KW-1185">Reference proteome</keyword>